<evidence type="ECO:0000256" key="4">
    <source>
        <dbReference type="ARBA" id="ARBA00023163"/>
    </source>
</evidence>
<evidence type="ECO:0000313" key="8">
    <source>
        <dbReference type="Proteomes" id="UP000248987"/>
    </source>
</evidence>
<dbReference type="Proteomes" id="UP000248987">
    <property type="component" value="Unassembled WGS sequence"/>
</dbReference>
<dbReference type="Pfam" id="PF04542">
    <property type="entry name" value="Sigma70_r2"/>
    <property type="match status" value="1"/>
</dbReference>
<dbReference type="InterPro" id="IPR013324">
    <property type="entry name" value="RNA_pol_sigma_r3/r4-like"/>
</dbReference>
<evidence type="ECO:0000313" key="7">
    <source>
        <dbReference type="EMBL" id="RAJ19211.1"/>
    </source>
</evidence>
<dbReference type="InterPro" id="IPR014284">
    <property type="entry name" value="RNA_pol_sigma-70_dom"/>
</dbReference>
<dbReference type="Gene3D" id="1.10.10.10">
    <property type="entry name" value="Winged helix-like DNA-binding domain superfamily/Winged helix DNA-binding domain"/>
    <property type="match status" value="1"/>
</dbReference>
<proteinExistence type="inferred from homology"/>
<comment type="caution">
    <text evidence="7">The sequence shown here is derived from an EMBL/GenBank/DDBJ whole genome shotgun (WGS) entry which is preliminary data.</text>
</comment>
<dbReference type="InterPro" id="IPR007627">
    <property type="entry name" value="RNA_pol_sigma70_r2"/>
</dbReference>
<dbReference type="InterPro" id="IPR036388">
    <property type="entry name" value="WH-like_DNA-bd_sf"/>
</dbReference>
<feature type="domain" description="RNA polymerase sigma-70 region 2" evidence="5">
    <location>
        <begin position="17"/>
        <end position="82"/>
    </location>
</feature>
<evidence type="ECO:0000256" key="1">
    <source>
        <dbReference type="ARBA" id="ARBA00010641"/>
    </source>
</evidence>
<dbReference type="RefSeq" id="WP_111626021.1">
    <property type="nucleotide sequence ID" value="NZ_QLLQ01000022.1"/>
</dbReference>
<dbReference type="NCBIfam" id="TIGR02937">
    <property type="entry name" value="sigma70-ECF"/>
    <property type="match status" value="1"/>
</dbReference>
<reference evidence="7 8" key="1">
    <citation type="submission" date="2018-06" db="EMBL/GenBank/DDBJ databases">
        <title>Genomic Encyclopedia of Archaeal and Bacterial Type Strains, Phase II (KMG-II): from individual species to whole genera.</title>
        <authorList>
            <person name="Goeker M."/>
        </authorList>
    </citation>
    <scope>NUCLEOTIDE SEQUENCE [LARGE SCALE GENOMIC DNA]</scope>
    <source>
        <strain evidence="7 8">DSM 12408</strain>
    </source>
</reference>
<dbReference type="PANTHER" id="PTHR43133:SF46">
    <property type="entry name" value="RNA POLYMERASE SIGMA-70 FACTOR ECF SUBFAMILY"/>
    <property type="match status" value="1"/>
</dbReference>
<dbReference type="NCBIfam" id="TIGR02985">
    <property type="entry name" value="Sig70_bacteroi1"/>
    <property type="match status" value="1"/>
</dbReference>
<keyword evidence="2" id="KW-0805">Transcription regulation</keyword>
<dbReference type="GO" id="GO:0016987">
    <property type="term" value="F:sigma factor activity"/>
    <property type="evidence" value="ECO:0007669"/>
    <property type="project" value="UniProtKB-KW"/>
</dbReference>
<dbReference type="InterPro" id="IPR014327">
    <property type="entry name" value="RNA_pol_sigma70_bacteroid"/>
</dbReference>
<keyword evidence="3" id="KW-0731">Sigma factor</keyword>
<dbReference type="InterPro" id="IPR013249">
    <property type="entry name" value="RNA_pol_sigma70_r4_t2"/>
</dbReference>
<sequence>MSEDKVHPMSTAGYKSLFDTLYPPLCLFANQYLNDMDISKDVVQDVFIKIWEQKTQYPNFNANKSFLYTAVRNRSLDYLKSKYHRGVMQSSDLEFDQLHSEEFFLTQLTIVDTYSQLEIAIKKLPNKCERIIRLSLKAYTNKEIADEMSISKNTVKSQKRIAYEKLRHSLGSLLNIF</sequence>
<evidence type="ECO:0000256" key="3">
    <source>
        <dbReference type="ARBA" id="ARBA00023082"/>
    </source>
</evidence>
<organism evidence="7 8">
    <name type="scientific">Gelidibacter algens</name>
    <dbReference type="NCBI Taxonomy" id="49280"/>
    <lineage>
        <taxon>Bacteria</taxon>
        <taxon>Pseudomonadati</taxon>
        <taxon>Bacteroidota</taxon>
        <taxon>Flavobacteriia</taxon>
        <taxon>Flavobacteriales</taxon>
        <taxon>Flavobacteriaceae</taxon>
        <taxon>Gelidibacter</taxon>
    </lineage>
</organism>
<comment type="similarity">
    <text evidence="1">Belongs to the sigma-70 factor family. ECF subfamily.</text>
</comment>
<keyword evidence="8" id="KW-1185">Reference proteome</keyword>
<dbReference type="GO" id="GO:0006352">
    <property type="term" value="P:DNA-templated transcription initiation"/>
    <property type="evidence" value="ECO:0007669"/>
    <property type="project" value="InterPro"/>
</dbReference>
<dbReference type="EMBL" id="QLLQ01000022">
    <property type="protein sequence ID" value="RAJ19211.1"/>
    <property type="molecule type" value="Genomic_DNA"/>
</dbReference>
<dbReference type="SUPFAM" id="SSF88659">
    <property type="entry name" value="Sigma3 and sigma4 domains of RNA polymerase sigma factors"/>
    <property type="match status" value="1"/>
</dbReference>
<keyword evidence="4" id="KW-0804">Transcription</keyword>
<dbReference type="Pfam" id="PF08281">
    <property type="entry name" value="Sigma70_r4_2"/>
    <property type="match status" value="1"/>
</dbReference>
<dbReference type="PANTHER" id="PTHR43133">
    <property type="entry name" value="RNA POLYMERASE ECF-TYPE SIGMA FACTO"/>
    <property type="match status" value="1"/>
</dbReference>
<gene>
    <name evidence="7" type="ORF">LX77_03570</name>
</gene>
<protein>
    <submittedName>
        <fullName evidence="7">RNA polymerase sigma-70 factor (ECF subfamily)</fullName>
    </submittedName>
</protein>
<dbReference type="Gene3D" id="1.10.1740.10">
    <property type="match status" value="1"/>
</dbReference>
<dbReference type="InterPro" id="IPR039425">
    <property type="entry name" value="RNA_pol_sigma-70-like"/>
</dbReference>
<feature type="domain" description="RNA polymerase sigma factor 70 region 4 type 2" evidence="6">
    <location>
        <begin position="120"/>
        <end position="165"/>
    </location>
</feature>
<dbReference type="InterPro" id="IPR013325">
    <property type="entry name" value="RNA_pol_sigma_r2"/>
</dbReference>
<accession>A0A327RS02</accession>
<evidence type="ECO:0000259" key="6">
    <source>
        <dbReference type="Pfam" id="PF08281"/>
    </source>
</evidence>
<dbReference type="GO" id="GO:0003677">
    <property type="term" value="F:DNA binding"/>
    <property type="evidence" value="ECO:0007669"/>
    <property type="project" value="InterPro"/>
</dbReference>
<name>A0A327RS02_9FLAO</name>
<dbReference type="AlphaFoldDB" id="A0A327RS02"/>
<evidence type="ECO:0000256" key="2">
    <source>
        <dbReference type="ARBA" id="ARBA00023015"/>
    </source>
</evidence>
<dbReference type="SUPFAM" id="SSF88946">
    <property type="entry name" value="Sigma2 domain of RNA polymerase sigma factors"/>
    <property type="match status" value="1"/>
</dbReference>
<evidence type="ECO:0000259" key="5">
    <source>
        <dbReference type="Pfam" id="PF04542"/>
    </source>
</evidence>